<feature type="transmembrane region" description="Helical" evidence="1">
    <location>
        <begin position="350"/>
        <end position="371"/>
    </location>
</feature>
<dbReference type="InterPro" id="IPR002656">
    <property type="entry name" value="Acyl_transf_3_dom"/>
</dbReference>
<dbReference type="GO" id="GO:0016020">
    <property type="term" value="C:membrane"/>
    <property type="evidence" value="ECO:0007669"/>
    <property type="project" value="TreeGrafter"/>
</dbReference>
<dbReference type="Proteomes" id="UP000552700">
    <property type="component" value="Unassembled WGS sequence"/>
</dbReference>
<reference evidence="3 4" key="1">
    <citation type="submission" date="2020-08" db="EMBL/GenBank/DDBJ databases">
        <title>Genomic Encyclopedia of Type Strains, Phase IV (KMG-IV): sequencing the most valuable type-strain genomes for metagenomic binning, comparative biology and taxonomic classification.</title>
        <authorList>
            <person name="Goeker M."/>
        </authorList>
    </citation>
    <scope>NUCLEOTIDE SEQUENCE [LARGE SCALE GENOMIC DNA]</scope>
    <source>
        <strain evidence="3 4">DSM 102255</strain>
    </source>
</reference>
<feature type="transmembrane region" description="Helical" evidence="1">
    <location>
        <begin position="202"/>
        <end position="220"/>
    </location>
</feature>
<dbReference type="PANTHER" id="PTHR23028:SF53">
    <property type="entry name" value="ACYL_TRANSF_3 DOMAIN-CONTAINING PROTEIN"/>
    <property type="match status" value="1"/>
</dbReference>
<protein>
    <submittedName>
        <fullName evidence="3">Peptidoglycan/LPS O-acetylase OafA/YrhL</fullName>
    </submittedName>
</protein>
<feature type="transmembrane region" description="Helical" evidence="1">
    <location>
        <begin position="174"/>
        <end position="195"/>
    </location>
</feature>
<dbReference type="InterPro" id="IPR050879">
    <property type="entry name" value="Acyltransferase_3"/>
</dbReference>
<comment type="caution">
    <text evidence="3">The sequence shown here is derived from an EMBL/GenBank/DDBJ whole genome shotgun (WGS) entry which is preliminary data.</text>
</comment>
<keyword evidence="1" id="KW-0472">Membrane</keyword>
<dbReference type="AlphaFoldDB" id="A0A841IVU0"/>
<dbReference type="PANTHER" id="PTHR23028">
    <property type="entry name" value="ACETYLTRANSFERASE"/>
    <property type="match status" value="1"/>
</dbReference>
<feature type="transmembrane region" description="Helical" evidence="1">
    <location>
        <begin position="116"/>
        <end position="135"/>
    </location>
</feature>
<name>A0A841IVU0_9SPHN</name>
<gene>
    <name evidence="3" type="ORF">FHS92_000087</name>
</gene>
<evidence type="ECO:0000313" key="4">
    <source>
        <dbReference type="Proteomes" id="UP000552700"/>
    </source>
</evidence>
<feature type="transmembrane region" description="Helical" evidence="1">
    <location>
        <begin position="295"/>
        <end position="313"/>
    </location>
</feature>
<accession>A0A841IVU0</accession>
<sequence>MFRNGKSPNAIGCRARRILLDHFGCESAVLGGPLEHSKNNIGVLRLLLASLVIVSHSPEMVDGNRSHEILNSIFHTMSLGDLCVDGFFLLSGYLITQSMEKTASLPTYLAHRILRIYPGFIACFLLCVFVLAPALRAEIGGQLRQTFLTLVLLGTPPVYAGQMPGLAEPNQLNWSMWTIAYEFRCYLMVALLWAIGIMSRRAVVLGLTILAVGAHVASTYPEVADRMQWPFPLPYRWQILGGIPENIRLMSHFLIGTSAYLYRDDLEKNLTAPIAALLTVAMLGCMFHPHLADTAVGLLGGFPLFWLALKADLGRFQRINDRWDISYGVYLYGWPIGITLRWIYPGLDAWLLVSATLPLALLCGVLSWHWVEKPVKGLRKKIDRKSVRSDADLAHSASGL</sequence>
<dbReference type="EMBL" id="JACIJP010000001">
    <property type="protein sequence ID" value="MBB6122380.1"/>
    <property type="molecule type" value="Genomic_DNA"/>
</dbReference>
<organism evidence="3 4">
    <name type="scientific">Sphingobium subterraneum</name>
    <dbReference type="NCBI Taxonomy" id="627688"/>
    <lineage>
        <taxon>Bacteria</taxon>
        <taxon>Pseudomonadati</taxon>
        <taxon>Pseudomonadota</taxon>
        <taxon>Alphaproteobacteria</taxon>
        <taxon>Sphingomonadales</taxon>
        <taxon>Sphingomonadaceae</taxon>
        <taxon>Sphingobium</taxon>
    </lineage>
</organism>
<keyword evidence="1" id="KW-0812">Transmembrane</keyword>
<keyword evidence="1" id="KW-1133">Transmembrane helix</keyword>
<dbReference type="Pfam" id="PF01757">
    <property type="entry name" value="Acyl_transf_3"/>
    <property type="match status" value="1"/>
</dbReference>
<proteinExistence type="predicted"/>
<evidence type="ECO:0000313" key="3">
    <source>
        <dbReference type="EMBL" id="MBB6122380.1"/>
    </source>
</evidence>
<dbReference type="RefSeq" id="WP_184076477.1">
    <property type="nucleotide sequence ID" value="NZ_JACIJP010000001.1"/>
</dbReference>
<dbReference type="GO" id="GO:0016747">
    <property type="term" value="F:acyltransferase activity, transferring groups other than amino-acyl groups"/>
    <property type="evidence" value="ECO:0007669"/>
    <property type="project" value="InterPro"/>
</dbReference>
<dbReference type="GO" id="GO:0000271">
    <property type="term" value="P:polysaccharide biosynthetic process"/>
    <property type="evidence" value="ECO:0007669"/>
    <property type="project" value="TreeGrafter"/>
</dbReference>
<evidence type="ECO:0000259" key="2">
    <source>
        <dbReference type="Pfam" id="PF01757"/>
    </source>
</evidence>
<keyword evidence="4" id="KW-1185">Reference proteome</keyword>
<feature type="domain" description="Acyltransferase 3" evidence="2">
    <location>
        <begin position="40"/>
        <end position="367"/>
    </location>
</feature>
<evidence type="ECO:0000256" key="1">
    <source>
        <dbReference type="SAM" id="Phobius"/>
    </source>
</evidence>
<feature type="transmembrane region" description="Helical" evidence="1">
    <location>
        <begin position="147"/>
        <end position="162"/>
    </location>
</feature>
<feature type="transmembrane region" description="Helical" evidence="1">
    <location>
        <begin position="325"/>
        <end position="344"/>
    </location>
</feature>